<accession>A0ABM6XWL6</accession>
<name>A0ABM6XWL6_9PROT</name>
<keyword evidence="2" id="KW-1185">Reference proteome</keyword>
<sequence length="129" mass="14503">MIRAVLKVWLRLSIFALWQIEFEQTVTDKTQFANGAKLLSIYDGATVQNRPCINDLKGSVSGVNAQGMCKQPASSEPDCPYLFSNENRGLCKMLIGLLRLDFGGVSAFCCENLTFRYHHSRFLFQTAET</sequence>
<dbReference type="EMBL" id="CP031555">
    <property type="protein sequence ID" value="AXO13993.1"/>
    <property type="molecule type" value="Genomic_DNA"/>
</dbReference>
<proteinExistence type="predicted"/>
<evidence type="ECO:0000313" key="2">
    <source>
        <dbReference type="Proteomes" id="UP000256971"/>
    </source>
</evidence>
<evidence type="ECO:0000313" key="1">
    <source>
        <dbReference type="EMBL" id="AXO13993.1"/>
    </source>
</evidence>
<dbReference type="Proteomes" id="UP000256971">
    <property type="component" value="Chromosome"/>
</dbReference>
<organism evidence="1 2">
    <name type="scientific">Thalassospira indica</name>
    <dbReference type="NCBI Taxonomy" id="1891279"/>
    <lineage>
        <taxon>Bacteria</taxon>
        <taxon>Pseudomonadati</taxon>
        <taxon>Pseudomonadota</taxon>
        <taxon>Alphaproteobacteria</taxon>
        <taxon>Rhodospirillales</taxon>
        <taxon>Thalassospiraceae</taxon>
        <taxon>Thalassospira</taxon>
    </lineage>
</organism>
<gene>
    <name evidence="1" type="ORF">DY252_06955</name>
</gene>
<protein>
    <submittedName>
        <fullName evidence="1">Uncharacterized protein</fullName>
    </submittedName>
</protein>
<reference evidence="1 2" key="1">
    <citation type="submission" date="2018-08" db="EMBL/GenBank/DDBJ databases">
        <title>Complete genome sequence of type strain Thalassospira indica MCCC 1A01103T, isolated from isolated from deep seawater of the Indian Ocean.</title>
        <authorList>
            <person name="Liu Y."/>
        </authorList>
    </citation>
    <scope>NUCLEOTIDE SEQUENCE [LARGE SCALE GENOMIC DNA]</scope>
    <source>
        <strain evidence="1 2">PB8BT</strain>
    </source>
</reference>